<name>A0ABV7N432_9STAP</name>
<reference evidence="3" key="1">
    <citation type="journal article" date="2019" name="Int. J. Syst. Evol. Microbiol.">
        <title>The Global Catalogue of Microorganisms (GCM) 10K type strain sequencing project: providing services to taxonomists for standard genome sequencing and annotation.</title>
        <authorList>
            <consortium name="The Broad Institute Genomics Platform"/>
            <consortium name="The Broad Institute Genome Sequencing Center for Infectious Disease"/>
            <person name="Wu L."/>
            <person name="Ma J."/>
        </authorList>
    </citation>
    <scope>NUCLEOTIDE SEQUENCE [LARGE SCALE GENOMIC DNA]</scope>
    <source>
        <strain evidence="3">CCM 7756</strain>
    </source>
</reference>
<evidence type="ECO:0000313" key="3">
    <source>
        <dbReference type="Proteomes" id="UP001595637"/>
    </source>
</evidence>
<dbReference type="Proteomes" id="UP001595637">
    <property type="component" value="Unassembled WGS sequence"/>
</dbReference>
<sequence>MKVSWILWSIVTSTEIVVFSALTFLLWAREIDAAGAIQTTEIKLISIAVLALAFLIPAVVQVLWLTINLVMSRKYKKGIHKF</sequence>
<gene>
    <name evidence="2" type="ORF">ACFOEO_04435</name>
</gene>
<keyword evidence="1" id="KW-0812">Transmembrane</keyword>
<evidence type="ECO:0000313" key="2">
    <source>
        <dbReference type="EMBL" id="MFC3387846.1"/>
    </source>
</evidence>
<dbReference type="Pfam" id="PF13061">
    <property type="entry name" value="DUF3923"/>
    <property type="match status" value="1"/>
</dbReference>
<keyword evidence="3" id="KW-1185">Reference proteome</keyword>
<organism evidence="2 3">
    <name type="scientific">Salinicoccus sesuvii</name>
    <dbReference type="NCBI Taxonomy" id="868281"/>
    <lineage>
        <taxon>Bacteria</taxon>
        <taxon>Bacillati</taxon>
        <taxon>Bacillota</taxon>
        <taxon>Bacilli</taxon>
        <taxon>Bacillales</taxon>
        <taxon>Staphylococcaceae</taxon>
        <taxon>Salinicoccus</taxon>
    </lineage>
</organism>
<feature type="transmembrane region" description="Helical" evidence="1">
    <location>
        <begin position="47"/>
        <end position="71"/>
    </location>
</feature>
<protein>
    <submittedName>
        <fullName evidence="2">DUF3923 family protein</fullName>
    </submittedName>
</protein>
<comment type="caution">
    <text evidence="2">The sequence shown here is derived from an EMBL/GenBank/DDBJ whole genome shotgun (WGS) entry which is preliminary data.</text>
</comment>
<keyword evidence="1" id="KW-0472">Membrane</keyword>
<accession>A0ABV7N432</accession>
<feature type="transmembrane region" description="Helical" evidence="1">
    <location>
        <begin position="5"/>
        <end position="27"/>
    </location>
</feature>
<dbReference type="InterPro" id="IPR025037">
    <property type="entry name" value="DUF3923"/>
</dbReference>
<dbReference type="EMBL" id="JBHRVQ010000001">
    <property type="protein sequence ID" value="MFC3387846.1"/>
    <property type="molecule type" value="Genomic_DNA"/>
</dbReference>
<dbReference type="RefSeq" id="WP_380652394.1">
    <property type="nucleotide sequence ID" value="NZ_JBHRVQ010000001.1"/>
</dbReference>
<evidence type="ECO:0000256" key="1">
    <source>
        <dbReference type="SAM" id="Phobius"/>
    </source>
</evidence>
<keyword evidence="1" id="KW-1133">Transmembrane helix</keyword>
<proteinExistence type="predicted"/>